<dbReference type="Proteomes" id="UP000652761">
    <property type="component" value="Unassembled WGS sequence"/>
</dbReference>
<protein>
    <submittedName>
        <fullName evidence="2">Uncharacterized protein</fullName>
    </submittedName>
</protein>
<organism evidence="2 3">
    <name type="scientific">Colocasia esculenta</name>
    <name type="common">Wild taro</name>
    <name type="synonym">Arum esculentum</name>
    <dbReference type="NCBI Taxonomy" id="4460"/>
    <lineage>
        <taxon>Eukaryota</taxon>
        <taxon>Viridiplantae</taxon>
        <taxon>Streptophyta</taxon>
        <taxon>Embryophyta</taxon>
        <taxon>Tracheophyta</taxon>
        <taxon>Spermatophyta</taxon>
        <taxon>Magnoliopsida</taxon>
        <taxon>Liliopsida</taxon>
        <taxon>Araceae</taxon>
        <taxon>Aroideae</taxon>
        <taxon>Colocasieae</taxon>
        <taxon>Colocasia</taxon>
    </lineage>
</organism>
<reference evidence="2" key="1">
    <citation type="submission" date="2017-07" db="EMBL/GenBank/DDBJ databases">
        <title>Taro Niue Genome Assembly and Annotation.</title>
        <authorList>
            <person name="Atibalentja N."/>
            <person name="Keating K."/>
            <person name="Fields C.J."/>
        </authorList>
    </citation>
    <scope>NUCLEOTIDE SEQUENCE</scope>
    <source>
        <strain evidence="2">Niue_2</strain>
        <tissue evidence="2">Leaf</tissue>
    </source>
</reference>
<dbReference type="AlphaFoldDB" id="A0A843TSL2"/>
<gene>
    <name evidence="2" type="ORF">Taro_005293</name>
</gene>
<sequence>MKYESGNAPKVQQASKKAGKALLPVDSQPKAGDRRMPCRTQITGTVIQLGMTFKGLSAEWTR</sequence>
<accession>A0A843TSL2</accession>
<evidence type="ECO:0000313" key="2">
    <source>
        <dbReference type="EMBL" id="MQL72947.1"/>
    </source>
</evidence>
<evidence type="ECO:0000256" key="1">
    <source>
        <dbReference type="SAM" id="MobiDB-lite"/>
    </source>
</evidence>
<name>A0A843TSL2_COLES</name>
<evidence type="ECO:0000313" key="3">
    <source>
        <dbReference type="Proteomes" id="UP000652761"/>
    </source>
</evidence>
<feature type="region of interest" description="Disordered" evidence="1">
    <location>
        <begin position="1"/>
        <end position="39"/>
    </location>
</feature>
<keyword evidence="3" id="KW-1185">Reference proteome</keyword>
<comment type="caution">
    <text evidence="2">The sequence shown here is derived from an EMBL/GenBank/DDBJ whole genome shotgun (WGS) entry which is preliminary data.</text>
</comment>
<proteinExistence type="predicted"/>
<dbReference type="EMBL" id="NMUH01000147">
    <property type="protein sequence ID" value="MQL72947.1"/>
    <property type="molecule type" value="Genomic_DNA"/>
</dbReference>